<keyword evidence="9" id="KW-1185">Reference proteome</keyword>
<feature type="transmembrane region" description="Helical" evidence="6">
    <location>
        <begin position="165"/>
        <end position="182"/>
    </location>
</feature>
<dbReference type="GO" id="GO:0035435">
    <property type="term" value="P:phosphate ion transmembrane transport"/>
    <property type="evidence" value="ECO:0007669"/>
    <property type="project" value="TreeGrafter"/>
</dbReference>
<feature type="transmembrane region" description="Helical" evidence="6">
    <location>
        <begin position="360"/>
        <end position="382"/>
    </location>
</feature>
<dbReference type="PROSITE" id="PS50850">
    <property type="entry name" value="MFS"/>
    <property type="match status" value="1"/>
</dbReference>
<dbReference type="GO" id="GO:0005789">
    <property type="term" value="C:endoplasmic reticulum membrane"/>
    <property type="evidence" value="ECO:0007669"/>
    <property type="project" value="TreeGrafter"/>
</dbReference>
<protein>
    <recommendedName>
        <fullName evidence="7">Major facilitator superfamily (MFS) profile domain-containing protein</fullName>
    </recommendedName>
</protein>
<organism evidence="8 9">
    <name type="scientific">Patella caerulea</name>
    <name type="common">Rayed Mediterranean limpet</name>
    <dbReference type="NCBI Taxonomy" id="87958"/>
    <lineage>
        <taxon>Eukaryota</taxon>
        <taxon>Metazoa</taxon>
        <taxon>Spiralia</taxon>
        <taxon>Lophotrochozoa</taxon>
        <taxon>Mollusca</taxon>
        <taxon>Gastropoda</taxon>
        <taxon>Patellogastropoda</taxon>
        <taxon>Patelloidea</taxon>
        <taxon>Patellidae</taxon>
        <taxon>Patella</taxon>
    </lineage>
</organism>
<keyword evidence="5 6" id="KW-0472">Membrane</keyword>
<dbReference type="PANTHER" id="PTHR43826:SF3">
    <property type="entry name" value="GLUCOSE-6-PHOSPHATE EXCHANGER SLC37A4"/>
    <property type="match status" value="1"/>
</dbReference>
<feature type="transmembrane region" description="Helical" evidence="6">
    <location>
        <begin position="80"/>
        <end position="106"/>
    </location>
</feature>
<evidence type="ECO:0000256" key="2">
    <source>
        <dbReference type="ARBA" id="ARBA00009598"/>
    </source>
</evidence>
<evidence type="ECO:0000256" key="5">
    <source>
        <dbReference type="ARBA" id="ARBA00023136"/>
    </source>
</evidence>
<comment type="subcellular location">
    <subcellularLocation>
        <location evidence="1">Endomembrane system</location>
        <topology evidence="1">Multi-pass membrane protein</topology>
    </subcellularLocation>
</comment>
<evidence type="ECO:0000256" key="3">
    <source>
        <dbReference type="ARBA" id="ARBA00022692"/>
    </source>
</evidence>
<dbReference type="SUPFAM" id="SSF103473">
    <property type="entry name" value="MFS general substrate transporter"/>
    <property type="match status" value="1"/>
</dbReference>
<comment type="similarity">
    <text evidence="2">Belongs to the major facilitator superfamily. Organophosphate:Pi antiporter (OPA) (TC 2.A.1.4) family.</text>
</comment>
<dbReference type="InterPro" id="IPR020846">
    <property type="entry name" value="MFS_dom"/>
</dbReference>
<comment type="caution">
    <text evidence="8">The sequence shown here is derived from an EMBL/GenBank/DDBJ whole genome shotgun (WGS) entry which is preliminary data.</text>
</comment>
<feature type="transmembrane region" description="Helical" evidence="6">
    <location>
        <begin position="45"/>
        <end position="68"/>
    </location>
</feature>
<keyword evidence="4 6" id="KW-1133">Transmembrane helix</keyword>
<dbReference type="GO" id="GO:0061513">
    <property type="term" value="F:glucose 6-phosphate:phosphate antiporter activity"/>
    <property type="evidence" value="ECO:0007669"/>
    <property type="project" value="TreeGrafter"/>
</dbReference>
<dbReference type="InterPro" id="IPR011701">
    <property type="entry name" value="MFS"/>
</dbReference>
<feature type="transmembrane region" description="Helical" evidence="6">
    <location>
        <begin position="388"/>
        <end position="411"/>
    </location>
</feature>
<keyword evidence="3 6" id="KW-0812">Transmembrane</keyword>
<feature type="transmembrane region" description="Helical" evidence="6">
    <location>
        <begin position="326"/>
        <end position="348"/>
    </location>
</feature>
<evidence type="ECO:0000259" key="7">
    <source>
        <dbReference type="PROSITE" id="PS50850"/>
    </source>
</evidence>
<evidence type="ECO:0000313" key="8">
    <source>
        <dbReference type="EMBL" id="KAK6191785.1"/>
    </source>
</evidence>
<reference evidence="8 9" key="1">
    <citation type="submission" date="2024-01" db="EMBL/GenBank/DDBJ databases">
        <title>The genome of the rayed Mediterranean limpet Patella caerulea (Linnaeus, 1758).</title>
        <authorList>
            <person name="Anh-Thu Weber A."/>
            <person name="Halstead-Nussloch G."/>
        </authorList>
    </citation>
    <scope>NUCLEOTIDE SEQUENCE [LARGE SCALE GENOMIC DNA]</scope>
    <source>
        <strain evidence="8">AATW-2023a</strain>
        <tissue evidence="8">Whole specimen</tissue>
    </source>
</reference>
<feature type="domain" description="Major facilitator superfamily (MFS) profile" evidence="7">
    <location>
        <begin position="10"/>
        <end position="416"/>
    </location>
</feature>
<feature type="transmembrane region" description="Helical" evidence="6">
    <location>
        <begin position="300"/>
        <end position="320"/>
    </location>
</feature>
<dbReference type="Gene3D" id="1.20.1250.20">
    <property type="entry name" value="MFS general substrate transporter like domains"/>
    <property type="match status" value="2"/>
</dbReference>
<dbReference type="InterPro" id="IPR036259">
    <property type="entry name" value="MFS_trans_sf"/>
</dbReference>
<evidence type="ECO:0000256" key="1">
    <source>
        <dbReference type="ARBA" id="ARBA00004127"/>
    </source>
</evidence>
<gene>
    <name evidence="8" type="ORF">SNE40_003380</name>
</gene>
<sequence length="422" mass="46596">MALDKQQWAVFICLYLSYFILVYTRKSFSYASPVIMKEENLEKNQLGLILSSQMIGYSMSQFFGGVLVDSLNPTMMLSASLFLTGITAFIFTMFDSVSMFSFLWFLNGLSQGPGWPSCALILKRWFPADQFGTWWSTLSSSINLAGTVGPITTTSLLALLGWRKIFSLTGCISMGISVYILINLSDKPKSKSTEHTDERIEKDKTKITKDNKMYKLFELMKQPVFVGVCLSYLLINLIRGTCTYWGQLYLIQDKEQSVFLGSVFTSSQEAGGLIGALSAGYVSDYLLSKGKRKYNPRLRVALWCICLPVVSIYLLLYFVTTLSHGIIISVVGGGIGFGVSGAIALFGVTAMESAPEGLEATAHSIAAFSANVGMVLSGYPLSLIANAYGWHAAFKLVLFITVFPVFIVYFCQRSVVKEKKST</sequence>
<evidence type="ECO:0000313" key="9">
    <source>
        <dbReference type="Proteomes" id="UP001347796"/>
    </source>
</evidence>
<dbReference type="InterPro" id="IPR000849">
    <property type="entry name" value="Sugar_P_transporter"/>
</dbReference>
<dbReference type="EMBL" id="JAZGQO010000002">
    <property type="protein sequence ID" value="KAK6191785.1"/>
    <property type="molecule type" value="Genomic_DNA"/>
</dbReference>
<dbReference type="InterPro" id="IPR051337">
    <property type="entry name" value="OPA_Antiporter"/>
</dbReference>
<accession>A0AAN8KI18</accession>
<dbReference type="Proteomes" id="UP001347796">
    <property type="component" value="Unassembled WGS sequence"/>
</dbReference>
<dbReference type="Pfam" id="PF07690">
    <property type="entry name" value="MFS_1"/>
    <property type="match status" value="1"/>
</dbReference>
<evidence type="ECO:0000256" key="6">
    <source>
        <dbReference type="SAM" id="Phobius"/>
    </source>
</evidence>
<dbReference type="AlphaFoldDB" id="A0AAN8KI18"/>
<feature type="transmembrane region" description="Helical" evidence="6">
    <location>
        <begin position="7"/>
        <end position="25"/>
    </location>
</feature>
<proteinExistence type="inferred from homology"/>
<dbReference type="PANTHER" id="PTHR43826">
    <property type="entry name" value="GLUCOSE-6-PHOSPHATE EXCHANGER SLC37A4"/>
    <property type="match status" value="1"/>
</dbReference>
<dbReference type="PIRSF" id="PIRSF002808">
    <property type="entry name" value="Hexose_phosphate_transp"/>
    <property type="match status" value="1"/>
</dbReference>
<name>A0AAN8KI18_PATCE</name>
<evidence type="ECO:0000256" key="4">
    <source>
        <dbReference type="ARBA" id="ARBA00022989"/>
    </source>
</evidence>
<feature type="transmembrane region" description="Helical" evidence="6">
    <location>
        <begin position="224"/>
        <end position="250"/>
    </location>
</feature>